<proteinExistence type="predicted"/>
<dbReference type="AlphaFoldDB" id="W7X539"/>
<dbReference type="RefSeq" id="XP_012655972.1">
    <property type="nucleotide sequence ID" value="XM_012800518.1"/>
</dbReference>
<evidence type="ECO:0000256" key="1">
    <source>
        <dbReference type="SAM" id="MobiDB-lite"/>
    </source>
</evidence>
<dbReference type="Proteomes" id="UP000009168">
    <property type="component" value="Unassembled WGS sequence"/>
</dbReference>
<keyword evidence="3" id="KW-1185">Reference proteome</keyword>
<name>W7X539_TETTS</name>
<protein>
    <submittedName>
        <fullName evidence="2">Uncharacterized protein</fullName>
    </submittedName>
</protein>
<dbReference type="InParanoid" id="W7X539"/>
<feature type="compositionally biased region" description="Basic and acidic residues" evidence="1">
    <location>
        <begin position="63"/>
        <end position="79"/>
    </location>
</feature>
<reference evidence="3" key="1">
    <citation type="journal article" date="2006" name="PLoS Biol.">
        <title>Macronuclear genome sequence of the ciliate Tetrahymena thermophila, a model eukaryote.</title>
        <authorList>
            <person name="Eisen J.A."/>
            <person name="Coyne R.S."/>
            <person name="Wu M."/>
            <person name="Wu D."/>
            <person name="Thiagarajan M."/>
            <person name="Wortman J.R."/>
            <person name="Badger J.H."/>
            <person name="Ren Q."/>
            <person name="Amedeo P."/>
            <person name="Jones K.M."/>
            <person name="Tallon L.J."/>
            <person name="Delcher A.L."/>
            <person name="Salzberg S.L."/>
            <person name="Silva J.C."/>
            <person name="Haas B.J."/>
            <person name="Majoros W.H."/>
            <person name="Farzad M."/>
            <person name="Carlton J.M."/>
            <person name="Smith R.K. Jr."/>
            <person name="Garg J."/>
            <person name="Pearlman R.E."/>
            <person name="Karrer K.M."/>
            <person name="Sun L."/>
            <person name="Manning G."/>
            <person name="Elde N.C."/>
            <person name="Turkewitz A.P."/>
            <person name="Asai D.J."/>
            <person name="Wilkes D.E."/>
            <person name="Wang Y."/>
            <person name="Cai H."/>
            <person name="Collins K."/>
            <person name="Stewart B.A."/>
            <person name="Lee S.R."/>
            <person name="Wilamowska K."/>
            <person name="Weinberg Z."/>
            <person name="Ruzzo W.L."/>
            <person name="Wloga D."/>
            <person name="Gaertig J."/>
            <person name="Frankel J."/>
            <person name="Tsao C.-C."/>
            <person name="Gorovsky M.A."/>
            <person name="Keeling P.J."/>
            <person name="Waller R.F."/>
            <person name="Patron N.J."/>
            <person name="Cherry J.M."/>
            <person name="Stover N.A."/>
            <person name="Krieger C.J."/>
            <person name="del Toro C."/>
            <person name="Ryder H.F."/>
            <person name="Williamson S.C."/>
            <person name="Barbeau R.A."/>
            <person name="Hamilton E.P."/>
            <person name="Orias E."/>
        </authorList>
    </citation>
    <scope>NUCLEOTIDE SEQUENCE [LARGE SCALE GENOMIC DNA]</scope>
    <source>
        <strain evidence="3">SB210</strain>
    </source>
</reference>
<accession>W7X539</accession>
<organism evidence="2 3">
    <name type="scientific">Tetrahymena thermophila (strain SB210)</name>
    <dbReference type="NCBI Taxonomy" id="312017"/>
    <lineage>
        <taxon>Eukaryota</taxon>
        <taxon>Sar</taxon>
        <taxon>Alveolata</taxon>
        <taxon>Ciliophora</taxon>
        <taxon>Intramacronucleata</taxon>
        <taxon>Oligohymenophorea</taxon>
        <taxon>Hymenostomatida</taxon>
        <taxon>Tetrahymenina</taxon>
        <taxon>Tetrahymenidae</taxon>
        <taxon>Tetrahymena</taxon>
    </lineage>
</organism>
<sequence length="79" mass="8266">MQFAKAEPKPDAPSSPIQKKGQAARVGESEGLSSDIGGSNPIPPPLFRKIPCKNVNVTSGLLGRREGPNLIGGKEEAPF</sequence>
<dbReference type="GeneID" id="24442655"/>
<feature type="region of interest" description="Disordered" evidence="1">
    <location>
        <begin position="1"/>
        <end position="79"/>
    </location>
</feature>
<dbReference type="KEGG" id="tet:TTHERM_002653435"/>
<dbReference type="EMBL" id="GG662343">
    <property type="protein sequence ID" value="EWS71493.1"/>
    <property type="molecule type" value="Genomic_DNA"/>
</dbReference>
<evidence type="ECO:0000313" key="3">
    <source>
        <dbReference type="Proteomes" id="UP000009168"/>
    </source>
</evidence>
<gene>
    <name evidence="2" type="ORF">TTHERM_002653435</name>
</gene>
<evidence type="ECO:0000313" key="2">
    <source>
        <dbReference type="EMBL" id="EWS71493.1"/>
    </source>
</evidence>
<feature type="compositionally biased region" description="Basic and acidic residues" evidence="1">
    <location>
        <begin position="1"/>
        <end position="10"/>
    </location>
</feature>